<dbReference type="Proteomes" id="UP001189122">
    <property type="component" value="Unassembled WGS sequence"/>
</dbReference>
<organism evidence="7">
    <name type="scientific">Spirodela intermedia</name>
    <name type="common">Intermediate duckweed</name>
    <dbReference type="NCBI Taxonomy" id="51605"/>
    <lineage>
        <taxon>Eukaryota</taxon>
        <taxon>Viridiplantae</taxon>
        <taxon>Streptophyta</taxon>
        <taxon>Embryophyta</taxon>
        <taxon>Tracheophyta</taxon>
        <taxon>Spermatophyta</taxon>
        <taxon>Magnoliopsida</taxon>
        <taxon>Liliopsida</taxon>
        <taxon>Araceae</taxon>
        <taxon>Lemnoideae</taxon>
        <taxon>Spirodela</taxon>
    </lineage>
</organism>
<evidence type="ECO:0000256" key="4">
    <source>
        <dbReference type="ARBA" id="ARBA00023163"/>
    </source>
</evidence>
<gene>
    <name evidence="7" type="ORF">SI7747_03004187</name>
</gene>
<reference evidence="7 8" key="1">
    <citation type="submission" date="2019-12" db="EMBL/GenBank/DDBJ databases">
        <authorList>
            <person name="Scholz U."/>
            <person name="Mascher M."/>
            <person name="Fiebig A."/>
        </authorList>
    </citation>
    <scope>NUCLEOTIDE SEQUENCE</scope>
</reference>
<feature type="domain" description="MADS-box" evidence="6">
    <location>
        <begin position="1"/>
        <end position="44"/>
    </location>
</feature>
<keyword evidence="4" id="KW-0804">Transcription</keyword>
<dbReference type="PANTHER" id="PTHR11945">
    <property type="entry name" value="MADS BOX PROTEIN"/>
    <property type="match status" value="1"/>
</dbReference>
<keyword evidence="3" id="KW-0238">DNA-binding</keyword>
<evidence type="ECO:0000259" key="6">
    <source>
        <dbReference type="PROSITE" id="PS50066"/>
    </source>
</evidence>
<keyword evidence="8" id="KW-1185">Reference proteome</keyword>
<comment type="subcellular location">
    <subcellularLocation>
        <location evidence="1">Nucleus</location>
    </subcellularLocation>
</comment>
<dbReference type="InterPro" id="IPR002100">
    <property type="entry name" value="TF_MADSbox"/>
</dbReference>
<dbReference type="InterPro" id="IPR036879">
    <property type="entry name" value="TF_MADSbox_sf"/>
</dbReference>
<accession>A0A7I8IK27</accession>
<dbReference type="PROSITE" id="PS50066">
    <property type="entry name" value="MADS_BOX_2"/>
    <property type="match status" value="1"/>
</dbReference>
<protein>
    <recommendedName>
        <fullName evidence="6">MADS-box domain-containing protein</fullName>
    </recommendedName>
</protein>
<name>A0A7I8IK27_SPIIN</name>
<dbReference type="PRINTS" id="PR00404">
    <property type="entry name" value="MADSDOMAIN"/>
</dbReference>
<keyword evidence="5" id="KW-0539">Nucleus</keyword>
<dbReference type="GO" id="GO:0000981">
    <property type="term" value="F:DNA-binding transcription factor activity, RNA polymerase II-specific"/>
    <property type="evidence" value="ECO:0007669"/>
    <property type="project" value="TreeGrafter"/>
</dbReference>
<evidence type="ECO:0000313" key="8">
    <source>
        <dbReference type="Proteomes" id="UP001189122"/>
    </source>
</evidence>
<evidence type="ECO:0000256" key="3">
    <source>
        <dbReference type="ARBA" id="ARBA00023125"/>
    </source>
</evidence>
<keyword evidence="2" id="KW-0805">Transcription regulation</keyword>
<dbReference type="GO" id="GO:0005634">
    <property type="term" value="C:nucleus"/>
    <property type="evidence" value="ECO:0007669"/>
    <property type="project" value="UniProtKB-SubCell"/>
</dbReference>
<dbReference type="EMBL" id="LR743590">
    <property type="protein sequence ID" value="CAA2618026.1"/>
    <property type="molecule type" value="Genomic_DNA"/>
</dbReference>
<evidence type="ECO:0000256" key="1">
    <source>
        <dbReference type="ARBA" id="ARBA00004123"/>
    </source>
</evidence>
<evidence type="ECO:0000313" key="7">
    <source>
        <dbReference type="EMBL" id="CAA2618026.1"/>
    </source>
</evidence>
<evidence type="ECO:0000256" key="2">
    <source>
        <dbReference type="ARBA" id="ARBA00023015"/>
    </source>
</evidence>
<dbReference type="Pfam" id="PF00319">
    <property type="entry name" value="SRF-TF"/>
    <property type="match status" value="1"/>
</dbReference>
<sequence length="93" mass="9747">MVSFSKRRSGLFKKAAELAILCGAEIAAVVFSPAGKPFSFGHPSVEAIADRLLAEDAAGGPPSRTQRRRRAGISRPAGCSCLTRKCAGTSTLR</sequence>
<dbReference type="EMBL" id="CACRZD030000003">
    <property type="protein sequence ID" value="CAA6657720.1"/>
    <property type="molecule type" value="Genomic_DNA"/>
</dbReference>
<dbReference type="AlphaFoldDB" id="A0A7I8IK27"/>
<dbReference type="SMART" id="SM00432">
    <property type="entry name" value="MADS"/>
    <property type="match status" value="1"/>
</dbReference>
<dbReference type="GO" id="GO:0046983">
    <property type="term" value="F:protein dimerization activity"/>
    <property type="evidence" value="ECO:0007669"/>
    <property type="project" value="InterPro"/>
</dbReference>
<proteinExistence type="predicted"/>
<evidence type="ECO:0000256" key="5">
    <source>
        <dbReference type="ARBA" id="ARBA00023242"/>
    </source>
</evidence>
<dbReference type="GO" id="GO:0000978">
    <property type="term" value="F:RNA polymerase II cis-regulatory region sequence-specific DNA binding"/>
    <property type="evidence" value="ECO:0007669"/>
    <property type="project" value="TreeGrafter"/>
</dbReference>
<dbReference type="PANTHER" id="PTHR11945:SF629">
    <property type="entry name" value="OS02G0164450 PROTEIN"/>
    <property type="match status" value="1"/>
</dbReference>
<dbReference type="SUPFAM" id="SSF55455">
    <property type="entry name" value="SRF-like"/>
    <property type="match status" value="1"/>
</dbReference>
<dbReference type="FunFam" id="3.40.1810.10:FF:000006">
    <property type="entry name" value="Agamous-like MADS-box protein AGL62"/>
    <property type="match status" value="1"/>
</dbReference>
<dbReference type="Gene3D" id="3.40.1810.10">
    <property type="entry name" value="Transcription factor, MADS-box"/>
    <property type="match status" value="1"/>
</dbReference>